<reference evidence="1" key="1">
    <citation type="journal article" date="2014" name="Nat. Commun.">
        <title>The tobacco genome sequence and its comparison with those of tomato and potato.</title>
        <authorList>
            <person name="Sierro N."/>
            <person name="Battey J.N."/>
            <person name="Ouadi S."/>
            <person name="Bakaher N."/>
            <person name="Bovet L."/>
            <person name="Willig A."/>
            <person name="Goepfert S."/>
            <person name="Peitsch M.C."/>
            <person name="Ivanov N.V."/>
        </authorList>
    </citation>
    <scope>NUCLEOTIDE SEQUENCE [LARGE SCALE GENOMIC DNA]</scope>
</reference>
<dbReference type="RefSeq" id="XP_016437613.2">
    <property type="nucleotide sequence ID" value="XM_016582127.2"/>
</dbReference>
<dbReference type="Proteomes" id="UP000790787">
    <property type="component" value="Chromosome 1"/>
</dbReference>
<dbReference type="OMA" id="IFMINGA"/>
<protein>
    <submittedName>
        <fullName evidence="2">Uncharacterized protein LOC107763639</fullName>
    </submittedName>
</protein>
<dbReference type="RefSeq" id="XP_016437613.1">
    <property type="nucleotide sequence ID" value="XM_016582127.1"/>
</dbReference>
<dbReference type="AlphaFoldDB" id="A0A1S3XCZ0"/>
<keyword evidence="1" id="KW-1185">Reference proteome</keyword>
<evidence type="ECO:0000313" key="1">
    <source>
        <dbReference type="Proteomes" id="UP000790787"/>
    </source>
</evidence>
<dbReference type="PaxDb" id="4097-A0A1S3XCZ0"/>
<dbReference type="PANTHER" id="PTHR33240">
    <property type="entry name" value="OS08G0508500 PROTEIN"/>
    <property type="match status" value="1"/>
</dbReference>
<proteinExistence type="predicted"/>
<name>A0A1S3XCZ0_TOBAC</name>
<accession>A0A1S3XCZ0</accession>
<dbReference type="GeneID" id="107763639"/>
<reference evidence="2" key="2">
    <citation type="submission" date="2025-08" db="UniProtKB">
        <authorList>
            <consortium name="RefSeq"/>
        </authorList>
    </citation>
    <scope>IDENTIFICATION</scope>
    <source>
        <tissue evidence="2">Leaf</tissue>
    </source>
</reference>
<gene>
    <name evidence="2" type="primary">LOC107763639</name>
</gene>
<sequence>MKNRQEPPKPPSLKITVNMISGGDEVNSVTYTAAKKVSKVTVTHRKRVRQALEEDNITFDDVDANGVLIPHNDALVISLLVHDNNVEQVLIDPGSSINIILLRVINEMQANDKLVPKARISGFDYSSIVIKGEIVLTTFAEGVIKFPSQWGIRQICGDKHASRSINSVADSSIKMTL</sequence>
<dbReference type="OrthoDB" id="1752268at2759"/>
<dbReference type="PANTHER" id="PTHR33240:SF8">
    <property type="entry name" value="OS03G0439900 PROTEIN"/>
    <property type="match status" value="1"/>
</dbReference>
<dbReference type="KEGG" id="nta:107763639"/>
<evidence type="ECO:0000313" key="2">
    <source>
        <dbReference type="RefSeq" id="XP_016437613.2"/>
    </source>
</evidence>
<organism evidence="1 2">
    <name type="scientific">Nicotiana tabacum</name>
    <name type="common">Common tobacco</name>
    <dbReference type="NCBI Taxonomy" id="4097"/>
    <lineage>
        <taxon>Eukaryota</taxon>
        <taxon>Viridiplantae</taxon>
        <taxon>Streptophyta</taxon>
        <taxon>Embryophyta</taxon>
        <taxon>Tracheophyta</taxon>
        <taxon>Spermatophyta</taxon>
        <taxon>Magnoliopsida</taxon>
        <taxon>eudicotyledons</taxon>
        <taxon>Gunneridae</taxon>
        <taxon>Pentapetalae</taxon>
        <taxon>asterids</taxon>
        <taxon>lamiids</taxon>
        <taxon>Solanales</taxon>
        <taxon>Solanaceae</taxon>
        <taxon>Nicotianoideae</taxon>
        <taxon>Nicotianeae</taxon>
        <taxon>Nicotiana</taxon>
    </lineage>
</organism>